<organism evidence="1 2">
    <name type="scientific">Coccidioides posadasii RMSCC 3488</name>
    <dbReference type="NCBI Taxonomy" id="454284"/>
    <lineage>
        <taxon>Eukaryota</taxon>
        <taxon>Fungi</taxon>
        <taxon>Dikarya</taxon>
        <taxon>Ascomycota</taxon>
        <taxon>Pezizomycotina</taxon>
        <taxon>Eurotiomycetes</taxon>
        <taxon>Eurotiomycetidae</taxon>
        <taxon>Onygenales</taxon>
        <taxon>Onygenaceae</taxon>
        <taxon>Coccidioides</taxon>
    </lineage>
</organism>
<sequence length="155" mass="17633">MSAISQSHFSEISSSLGDLFTFEERHNREQPTCTIIYATRSPRNVVDALISSLLEGGPGKSSEPRKYRSCKGIHILTAASSNHETDEVMETIPSRLVLHGHQFQRDVNFQYLFHNEEIVFKNNELRYLRDLRFVGPVQPSMTGVRRFVDPGLPLT</sequence>
<gene>
    <name evidence="1" type="ORF">CPAG_02829</name>
</gene>
<dbReference type="EMBL" id="DS268109">
    <property type="protein sequence ID" value="KMM66490.1"/>
    <property type="molecule type" value="Genomic_DNA"/>
</dbReference>
<reference evidence="1 2" key="1">
    <citation type="submission" date="2007-06" db="EMBL/GenBank/DDBJ databases">
        <title>The Genome Sequence of Coccidioides posadasii RMSCC_3488.</title>
        <authorList>
            <consortium name="Coccidioides Genome Resources Consortium"/>
            <consortium name="The Broad Institute Genome Sequencing Platform"/>
            <person name="Henn M.R."/>
            <person name="Sykes S."/>
            <person name="Young S."/>
            <person name="Jaffe D."/>
            <person name="Berlin A."/>
            <person name="Alvarez P."/>
            <person name="Butler J."/>
            <person name="Gnerre S."/>
            <person name="Grabherr M."/>
            <person name="Mauceli E."/>
            <person name="Brockman W."/>
            <person name="Kodira C."/>
            <person name="Alvarado L."/>
            <person name="Zeng Q."/>
            <person name="Crawford M."/>
            <person name="Antoine C."/>
            <person name="Devon K."/>
            <person name="Galgiani J."/>
            <person name="Orsborn K."/>
            <person name="Lewis M.L."/>
            <person name="Nusbaum C."/>
            <person name="Galagan J."/>
            <person name="Birren B."/>
        </authorList>
    </citation>
    <scope>NUCLEOTIDE SEQUENCE [LARGE SCALE GENOMIC DNA]</scope>
    <source>
        <strain evidence="1 2">RMSCC 3488</strain>
    </source>
</reference>
<dbReference type="VEuPathDB" id="FungiDB:CPAG_02829"/>
<dbReference type="Proteomes" id="UP000054567">
    <property type="component" value="Unassembled WGS sequence"/>
</dbReference>
<reference evidence="2" key="3">
    <citation type="journal article" date="2010" name="Genome Res.">
        <title>Population genomic sequencing of Coccidioides fungi reveals recent hybridization and transposon control.</title>
        <authorList>
            <person name="Neafsey D.E."/>
            <person name="Barker B.M."/>
            <person name="Sharpton T.J."/>
            <person name="Stajich J.E."/>
            <person name="Park D.J."/>
            <person name="Whiston E."/>
            <person name="Hung C.-Y."/>
            <person name="McMahan C."/>
            <person name="White J."/>
            <person name="Sykes S."/>
            <person name="Heiman D."/>
            <person name="Young S."/>
            <person name="Zeng Q."/>
            <person name="Abouelleil A."/>
            <person name="Aftuck L."/>
            <person name="Bessette D."/>
            <person name="Brown A."/>
            <person name="FitzGerald M."/>
            <person name="Lui A."/>
            <person name="Macdonald J.P."/>
            <person name="Priest M."/>
            <person name="Orbach M.J."/>
            <person name="Galgiani J.N."/>
            <person name="Kirkland T.N."/>
            <person name="Cole G.T."/>
            <person name="Birren B.W."/>
            <person name="Henn M.R."/>
            <person name="Taylor J.W."/>
            <person name="Rounsley S.D."/>
        </authorList>
    </citation>
    <scope>NUCLEOTIDE SEQUENCE [LARGE SCALE GENOMIC DNA]</scope>
    <source>
        <strain evidence="2">RMSCC 3488</strain>
    </source>
</reference>
<name>A0A0J6FB55_COCPO</name>
<protein>
    <submittedName>
        <fullName evidence="1">Uncharacterized protein</fullName>
    </submittedName>
</protein>
<dbReference type="AlphaFoldDB" id="A0A0J6FB55"/>
<accession>A0A0J6FB55</accession>
<proteinExistence type="predicted"/>
<evidence type="ECO:0000313" key="2">
    <source>
        <dbReference type="Proteomes" id="UP000054567"/>
    </source>
</evidence>
<reference evidence="2" key="2">
    <citation type="journal article" date="2009" name="Genome Res.">
        <title>Comparative genomic analyses of the human fungal pathogens Coccidioides and their relatives.</title>
        <authorList>
            <person name="Sharpton T.J."/>
            <person name="Stajich J.E."/>
            <person name="Rounsley S.D."/>
            <person name="Gardner M.J."/>
            <person name="Wortman J.R."/>
            <person name="Jordar V.S."/>
            <person name="Maiti R."/>
            <person name="Kodira C.D."/>
            <person name="Neafsey D.E."/>
            <person name="Zeng Q."/>
            <person name="Hung C.-Y."/>
            <person name="McMahan C."/>
            <person name="Muszewska A."/>
            <person name="Grynberg M."/>
            <person name="Mandel M.A."/>
            <person name="Kellner E.M."/>
            <person name="Barker B.M."/>
            <person name="Galgiani J.N."/>
            <person name="Orbach M.J."/>
            <person name="Kirkland T.N."/>
            <person name="Cole G.T."/>
            <person name="Henn M.R."/>
            <person name="Birren B.W."/>
            <person name="Taylor J.W."/>
        </authorList>
    </citation>
    <scope>NUCLEOTIDE SEQUENCE [LARGE SCALE GENOMIC DNA]</scope>
    <source>
        <strain evidence="2">RMSCC 3488</strain>
    </source>
</reference>
<evidence type="ECO:0000313" key="1">
    <source>
        <dbReference type="EMBL" id="KMM66490.1"/>
    </source>
</evidence>